<dbReference type="InterPro" id="IPR003601">
    <property type="entry name" value="Topo_IA_2"/>
</dbReference>
<dbReference type="GO" id="GO:0003677">
    <property type="term" value="F:DNA binding"/>
    <property type="evidence" value="ECO:0007669"/>
    <property type="project" value="UniProtKB-KW"/>
</dbReference>
<dbReference type="Gene3D" id="3.30.65.10">
    <property type="entry name" value="Bacterial Topoisomerase I, domain 1"/>
    <property type="match status" value="2"/>
</dbReference>
<dbReference type="EMBL" id="CP035949">
    <property type="protein sequence ID" value="QBF23880.1"/>
    <property type="molecule type" value="Genomic_DNA"/>
</dbReference>
<dbReference type="InterPro" id="IPR023406">
    <property type="entry name" value="Topo_IA_AS"/>
</dbReference>
<comment type="function">
    <text evidence="10">Releases the supercoiling and torsional tension of DNA, which is introduced during the DNA replication and transcription, by transiently cleaving and rejoining one strand of the DNA duplex. Introduces a single-strand break via transesterification at a target site in duplex DNA. The scissile phosphodiester is attacked by the catalytic tyrosine of the enzyme, resulting in the formation of a DNA-(5'-phosphotyrosyl)-enzyme intermediate and the expulsion of a 3'-OH DNA strand. The free DNA strand then undergoes passage around the unbroken strand, thus removing DNA supercoils. Finally, in the religation step, the DNA 3'-OH attacks the covalent intermediate to expel the active-site tyrosine and restore the DNA phosphodiester backbone.</text>
</comment>
<dbReference type="PANTHER" id="PTHR42785">
    <property type="entry name" value="DNA TOPOISOMERASE, TYPE IA, CORE"/>
    <property type="match status" value="1"/>
</dbReference>
<dbReference type="Gene3D" id="1.10.460.10">
    <property type="entry name" value="Topoisomerase I, domain 2"/>
    <property type="match status" value="1"/>
</dbReference>
<dbReference type="Gene3D" id="1.10.290.10">
    <property type="entry name" value="Topoisomerase I, domain 4"/>
    <property type="match status" value="1"/>
</dbReference>
<dbReference type="Gene3D" id="2.70.20.10">
    <property type="entry name" value="Topoisomerase I, domain 3"/>
    <property type="match status" value="1"/>
</dbReference>
<feature type="site" description="Interaction with DNA" evidence="10">
    <location>
        <position position="142"/>
    </location>
</feature>
<dbReference type="SMART" id="SM00437">
    <property type="entry name" value="TOP1Ac"/>
    <property type="match status" value="1"/>
</dbReference>
<comment type="caution">
    <text evidence="10">Lacks conserved residue(s) required for the propagation of feature annotation.</text>
</comment>
<reference evidence="13 14" key="1">
    <citation type="submission" date="2019-02" db="EMBL/GenBank/DDBJ databases">
        <title>Draft Genome Sequence of Maize Bushy Stunt-like Phytoplasma group 16SrI-B (Aster yellows) in South Africa.</title>
        <authorList>
            <person name="Coetzee B."/>
            <person name="Douglas-Smit N."/>
            <person name="Maree H.J."/>
            <person name="Burger J.T."/>
            <person name="Kruger K."/>
            <person name="Pietersen G."/>
        </authorList>
    </citation>
    <scope>NUCLEOTIDE SEQUENCE [LARGE SCALE GENOMIC DNA]</scope>
    <source>
        <strain evidence="13 14">De Villa</strain>
    </source>
</reference>
<dbReference type="GO" id="GO:0008270">
    <property type="term" value="F:zinc ion binding"/>
    <property type="evidence" value="ECO:0007669"/>
    <property type="project" value="UniProtKB-KW"/>
</dbReference>
<dbReference type="Pfam" id="PF01751">
    <property type="entry name" value="Toprim"/>
    <property type="match status" value="1"/>
</dbReference>
<evidence type="ECO:0000259" key="12">
    <source>
        <dbReference type="PROSITE" id="PS52039"/>
    </source>
</evidence>
<feature type="active site" description="O-(5'-phospho-DNA)-tyrosine intermediate" evidence="10">
    <location>
        <position position="290"/>
    </location>
</feature>
<protein>
    <recommendedName>
        <fullName evidence="10">DNA topoisomerase 1</fullName>
        <ecNumber evidence="10">5.6.2.1</ecNumber>
    </recommendedName>
    <alternativeName>
        <fullName evidence="10">DNA topoisomerase I</fullName>
    </alternativeName>
</protein>
<dbReference type="InterPro" id="IPR003602">
    <property type="entry name" value="Topo_IA_DNA-bd_dom"/>
</dbReference>
<evidence type="ECO:0000256" key="9">
    <source>
        <dbReference type="ARBA" id="ARBA00023235"/>
    </source>
</evidence>
<feature type="site" description="Interaction with DNA" evidence="10">
    <location>
        <position position="33"/>
    </location>
</feature>
<evidence type="ECO:0000313" key="13">
    <source>
        <dbReference type="EMBL" id="QBF23880.1"/>
    </source>
</evidence>
<dbReference type="CDD" id="cd03363">
    <property type="entry name" value="TOPRIM_TopoIA_TopoI"/>
    <property type="match status" value="1"/>
</dbReference>
<dbReference type="PROSITE" id="PS50880">
    <property type="entry name" value="TOPRIM"/>
    <property type="match status" value="1"/>
</dbReference>
<dbReference type="PANTHER" id="PTHR42785:SF1">
    <property type="entry name" value="DNA TOPOISOMERASE"/>
    <property type="match status" value="1"/>
</dbReference>
<dbReference type="AlphaFoldDB" id="A0A4P6MAL9"/>
<sequence>MKSKVIIVESPAKTKTLSRFLNDEFLILSSKGHIRDLSLKGKDRMGIDIEKGFIPKYSIIKEKDNIVETLIQKTKGKEVLLATDPDREGEAIAWHLSQILNLDPQKTNRIVFREITKEAVLKALQQPRKIDELLVFSQETRRMLDRIIGFKLSRLVRRLKSQSAGRVQSVALKLIVDLEEKIKAFVAEEYYIITAFFKDFQAEYQNPYKGKTKAKEAFKIVQQITDKPFLVKELKQKEAKQSPKPPFITSTLQQEAINSLNMTSNQVMRIAQKLYEGVDILGESIGLITYMRTDSQRLADSFVKDAQKLIKTQYGKEYLGTYKTNKKAQSQDAHEAIRPTDLSKTPESLAPHLDKYENKLYKLIYQRTLASLMTPVIFQKTQVFFEVANHLFLTEGLIKTFDGYQKILQDGTKDKIIPSFKLNETYLPQEIQNLQKFTNPPARFSESTLIKTLEKLNIGRPSTYSQIIFTLKKRIYVDLVEKRFVPTEQGILTAKNLELFFKQIIDVKYTAKMEENLDKISSGLVNNKELLQEFYDAFKQLYQIADQKLEKPKDIETDQKCNLCNAPLLIKKGRYGNFLGCSRFPECKNIVSLKEKSSSVETNPSMQTNQKCNLCNAPLLIKKGRYGNFLGCSRFPECKNIVKIKKT</sequence>
<dbReference type="InterPro" id="IPR013826">
    <property type="entry name" value="Topo_IA_cen_sub3"/>
</dbReference>
<feature type="domain" description="Topo IA-type catalytic" evidence="12">
    <location>
        <begin position="131"/>
        <end position="542"/>
    </location>
</feature>
<feature type="site" description="Interaction with DNA" evidence="10">
    <location>
        <position position="145"/>
    </location>
</feature>
<dbReference type="Gene3D" id="3.40.50.140">
    <property type="match status" value="1"/>
</dbReference>
<keyword evidence="4" id="KW-0863">Zinc-finger</keyword>
<feature type="domain" description="Toprim" evidence="11">
    <location>
        <begin position="3"/>
        <end position="115"/>
    </location>
</feature>
<keyword evidence="6" id="KW-0460">Magnesium</keyword>
<dbReference type="SMART" id="SM00493">
    <property type="entry name" value="TOPRIM"/>
    <property type="match status" value="1"/>
</dbReference>
<evidence type="ECO:0000256" key="1">
    <source>
        <dbReference type="ARBA" id="ARBA00000213"/>
    </source>
</evidence>
<dbReference type="Proteomes" id="UP000289726">
    <property type="component" value="Chromosome"/>
</dbReference>
<dbReference type="SUPFAM" id="SSF56712">
    <property type="entry name" value="Prokaryotic type I DNA topoisomerase"/>
    <property type="match status" value="1"/>
</dbReference>
<feature type="site" description="Interaction with DNA" evidence="10">
    <location>
        <position position="474"/>
    </location>
</feature>
<evidence type="ECO:0000256" key="2">
    <source>
        <dbReference type="ARBA" id="ARBA00009446"/>
    </source>
</evidence>
<dbReference type="PROSITE" id="PS00396">
    <property type="entry name" value="TOPO_IA_1"/>
    <property type="match status" value="1"/>
</dbReference>
<dbReference type="SMART" id="SM00436">
    <property type="entry name" value="TOP1Bc"/>
    <property type="match status" value="1"/>
</dbReference>
<feature type="site" description="Interaction with DNA" evidence="10">
    <location>
        <position position="292"/>
    </location>
</feature>
<dbReference type="InterPro" id="IPR013825">
    <property type="entry name" value="Topo_IA_cen_sub2"/>
</dbReference>
<dbReference type="InterPro" id="IPR006171">
    <property type="entry name" value="TOPRIM_dom"/>
</dbReference>
<evidence type="ECO:0000256" key="7">
    <source>
        <dbReference type="ARBA" id="ARBA00023029"/>
    </source>
</evidence>
<dbReference type="GO" id="GO:0003917">
    <property type="term" value="F:DNA topoisomerase type I (single strand cut, ATP-independent) activity"/>
    <property type="evidence" value="ECO:0007669"/>
    <property type="project" value="UniProtKB-UniRule"/>
</dbReference>
<evidence type="ECO:0000313" key="14">
    <source>
        <dbReference type="Proteomes" id="UP000289726"/>
    </source>
</evidence>
<dbReference type="InterPro" id="IPR005733">
    <property type="entry name" value="TopoI_bac-type"/>
</dbReference>
<keyword evidence="3" id="KW-0479">Metal-binding</keyword>
<dbReference type="CDD" id="cd00186">
    <property type="entry name" value="TOP1Ac"/>
    <property type="match status" value="1"/>
</dbReference>
<evidence type="ECO:0000259" key="11">
    <source>
        <dbReference type="PROSITE" id="PS50880"/>
    </source>
</evidence>
<dbReference type="InterPro" id="IPR028612">
    <property type="entry name" value="Topoisom_1_IA"/>
</dbReference>
<dbReference type="EC" id="5.6.2.1" evidence="10"/>
<evidence type="ECO:0000256" key="5">
    <source>
        <dbReference type="ARBA" id="ARBA00022833"/>
    </source>
</evidence>
<dbReference type="GO" id="GO:0005694">
    <property type="term" value="C:chromosome"/>
    <property type="evidence" value="ECO:0007669"/>
    <property type="project" value="InterPro"/>
</dbReference>
<dbReference type="PRINTS" id="PR00417">
    <property type="entry name" value="PRTPISMRASEI"/>
</dbReference>
<dbReference type="InterPro" id="IPR013498">
    <property type="entry name" value="Topo_IA_Znf"/>
</dbReference>
<accession>A0A4P6MAL9</accession>
<dbReference type="InterPro" id="IPR013824">
    <property type="entry name" value="Topo_IA_cen_sub1"/>
</dbReference>
<dbReference type="InterPro" id="IPR000380">
    <property type="entry name" value="Topo_IA"/>
</dbReference>
<keyword evidence="5" id="KW-0862">Zinc</keyword>
<dbReference type="NCBIfam" id="TIGR01051">
    <property type="entry name" value="topA_bact"/>
    <property type="match status" value="1"/>
</dbReference>
<dbReference type="InterPro" id="IPR034149">
    <property type="entry name" value="TOPRIM_TopoI"/>
</dbReference>
<dbReference type="HAMAP" id="MF_00952">
    <property type="entry name" value="Topoisom_1_prok"/>
    <property type="match status" value="1"/>
</dbReference>
<feature type="region of interest" description="Interaction with DNA" evidence="10">
    <location>
        <begin position="163"/>
        <end position="168"/>
    </location>
</feature>
<dbReference type="SUPFAM" id="SSF57783">
    <property type="entry name" value="Zinc beta-ribbon"/>
    <property type="match status" value="2"/>
</dbReference>
<comment type="catalytic activity">
    <reaction evidence="1 10">
        <text>ATP-independent breakage of single-stranded DNA, followed by passage and rejoining.</text>
        <dbReference type="EC" id="5.6.2.1"/>
    </reaction>
</comment>
<dbReference type="PROSITE" id="PS52039">
    <property type="entry name" value="TOPO_IA_2"/>
    <property type="match status" value="1"/>
</dbReference>
<keyword evidence="14" id="KW-1185">Reference proteome</keyword>
<keyword evidence="8 10" id="KW-0238">DNA-binding</keyword>
<gene>
    <name evidence="10 13" type="primary">topA</name>
    <name evidence="13" type="ORF">EXT02_01575</name>
</gene>
<evidence type="ECO:0000256" key="6">
    <source>
        <dbReference type="ARBA" id="ARBA00022842"/>
    </source>
</evidence>
<dbReference type="RefSeq" id="WP_130427698.1">
    <property type="nucleotide sequence ID" value="NZ_CP035949.1"/>
</dbReference>
<dbReference type="InterPro" id="IPR013497">
    <property type="entry name" value="Topo_IA_cen"/>
</dbReference>
<evidence type="ECO:0000256" key="4">
    <source>
        <dbReference type="ARBA" id="ARBA00022771"/>
    </source>
</evidence>
<evidence type="ECO:0000256" key="3">
    <source>
        <dbReference type="ARBA" id="ARBA00022723"/>
    </source>
</evidence>
<keyword evidence="7 10" id="KW-0799">Topoisomerase</keyword>
<dbReference type="GO" id="GO:0006265">
    <property type="term" value="P:DNA topological change"/>
    <property type="evidence" value="ECO:0007669"/>
    <property type="project" value="UniProtKB-UniRule"/>
</dbReference>
<dbReference type="InterPro" id="IPR023405">
    <property type="entry name" value="Topo_IA_core_domain"/>
</dbReference>
<organism evidence="13 14">
    <name type="scientific">'Catharanthus roseus' aster yellows phytoplasma</name>
    <dbReference type="NCBI Taxonomy" id="1193712"/>
    <lineage>
        <taxon>Bacteria</taxon>
        <taxon>Bacillati</taxon>
        <taxon>Mycoplasmatota</taxon>
        <taxon>Mollicutes</taxon>
        <taxon>Acholeplasmatales</taxon>
        <taxon>Acholeplasmataceae</taxon>
        <taxon>Candidatus Phytoplasma</taxon>
        <taxon>16SrI (Aster yellows group)</taxon>
    </lineage>
</organism>
<name>A0A4P6MAL9_9MOLU</name>
<comment type="similarity">
    <text evidence="2 10">Belongs to the type IA topoisomerase family.</text>
</comment>
<proteinExistence type="inferred from homology"/>
<evidence type="ECO:0000256" key="8">
    <source>
        <dbReference type="ARBA" id="ARBA00023125"/>
    </source>
</evidence>
<comment type="subunit">
    <text evidence="10">Monomer.</text>
</comment>
<feature type="site" description="Interaction with DNA" evidence="10">
    <location>
        <position position="141"/>
    </location>
</feature>
<evidence type="ECO:0000256" key="10">
    <source>
        <dbReference type="HAMAP-Rule" id="MF_00952"/>
    </source>
</evidence>
<dbReference type="Pfam" id="PF01396">
    <property type="entry name" value="Zn_ribbon_Top1"/>
    <property type="match status" value="2"/>
</dbReference>
<keyword evidence="9 10" id="KW-0413">Isomerase</keyword>
<dbReference type="Pfam" id="PF01131">
    <property type="entry name" value="Topoisom_bac"/>
    <property type="match status" value="1"/>
</dbReference>